<protein>
    <submittedName>
        <fullName evidence="2">Invasion antigen B</fullName>
    </submittedName>
</protein>
<reference evidence="2 3" key="1">
    <citation type="submission" date="2016-07" db="EMBL/GenBank/DDBJ databases">
        <title>Comparative genomics of the Campylobacter concisus group.</title>
        <authorList>
            <person name="Miller W.G."/>
            <person name="Yee E."/>
            <person name="Chapman M.H."/>
            <person name="Huynh S."/>
            <person name="Bono J.L."/>
            <person name="On S.L.W."/>
            <person name="StLeger J."/>
            <person name="Foster G."/>
            <person name="Parker C.T."/>
        </authorList>
    </citation>
    <scope>NUCLEOTIDE SEQUENCE [LARGE SCALE GENOMIC DNA]</scope>
    <source>
        <strain evidence="2 3">CCUG 21559</strain>
    </source>
</reference>
<feature type="domain" description="DUF7897" evidence="1">
    <location>
        <begin position="1"/>
        <end position="595"/>
    </location>
</feature>
<gene>
    <name evidence="2" type="primary">ciaB</name>
    <name evidence="2" type="ORF">CMUC_0380</name>
</gene>
<sequence>MNNFKRLAEILKNSKNELNSLYKTLDGKILDDALAVSGLSGSKSERMALLRRIVDLKVDPLENELKKLGKSDEQIKTIKKSMFEFVKNLYEKRFLDLIFRVQNEKILDEFNLAIIRLMHDCGVVLNGWQVAWEEHILDTINAEFDAKFDTQKEASEFCDKFELFMRDEYANKADRVYGAVIKTGDTYELKPYAVVFEKYVKELSLKFDKNIEILTKLAKNEAHQSYITYFKKLKEAFCERDINRVILAWQNAEEAWMSVRGELQPGHPLEYYEDAYTHAVALEWDIRLAGSSEVDEAKFKQNIISSYEQICKNIGSNNPLMNAQVVQNVNRTQLYVSVPLIFYGAELNGLFSAQVVPNDESVSQKCGKKIFAFVDHVYESAKAKPFMKLSSEIFSKEFLDFNREILFLKPNVWKKVYEISTIGHEFGHILFIDKDTETTMNKGGVFKFIEEYKATTGGLINFFFYEQDEYKMAVFAELIARSVGLIAWREVSEVRAYYCEGLIHLSLLFSSGILKFDDKILSIDFTQSGYERFKKACLTNYELLAKHYSDKLEAGEFLSKFCINDSISYLPKDTKTADFVQYFYDRYKAIGNELDDSDEWTKWQKRANEI</sequence>
<name>A0A6G5QEQ7_9BACT</name>
<keyword evidence="3" id="KW-1185">Reference proteome</keyword>
<evidence type="ECO:0000313" key="2">
    <source>
        <dbReference type="EMBL" id="QCD44193.1"/>
    </source>
</evidence>
<dbReference type="EMBL" id="CP012542">
    <property type="protein sequence ID" value="QCD44193.1"/>
    <property type="molecule type" value="Genomic_DNA"/>
</dbReference>
<dbReference type="Proteomes" id="UP000503264">
    <property type="component" value="Chromosome"/>
</dbReference>
<dbReference type="InterPro" id="IPR057219">
    <property type="entry name" value="DUF7897"/>
</dbReference>
<dbReference type="RefSeq" id="WP_171993419.1">
    <property type="nucleotide sequence ID" value="NZ_CP012542.1"/>
</dbReference>
<dbReference type="Pfam" id="PF25448">
    <property type="entry name" value="DUF7897"/>
    <property type="match status" value="1"/>
</dbReference>
<evidence type="ECO:0000259" key="1">
    <source>
        <dbReference type="Pfam" id="PF25448"/>
    </source>
</evidence>
<proteinExistence type="predicted"/>
<organism evidence="2 3">
    <name type="scientific">Campylobacter mucosalis CCUG 21559</name>
    <dbReference type="NCBI Taxonomy" id="1032067"/>
    <lineage>
        <taxon>Bacteria</taxon>
        <taxon>Pseudomonadati</taxon>
        <taxon>Campylobacterota</taxon>
        <taxon>Epsilonproteobacteria</taxon>
        <taxon>Campylobacterales</taxon>
        <taxon>Campylobacteraceae</taxon>
        <taxon>Campylobacter</taxon>
    </lineage>
</organism>
<dbReference type="NCBIfam" id="NF033805">
    <property type="entry name" value="invasion_CiaB"/>
    <property type="match status" value="1"/>
</dbReference>
<evidence type="ECO:0000313" key="3">
    <source>
        <dbReference type="Proteomes" id="UP000503264"/>
    </source>
</evidence>
<accession>A0A6G5QEQ7</accession>
<dbReference type="AlphaFoldDB" id="A0A6G5QEQ7"/>